<keyword evidence="2 4" id="KW-0456">Lyase</keyword>
<dbReference type="SUPFAM" id="SSF117457">
    <property type="entry name" value="FumA C-terminal domain-like"/>
    <property type="match status" value="1"/>
</dbReference>
<reference key="1">
    <citation type="submission" date="2010-09" db="EMBL/GenBank/DDBJ databases">
        <title>Complete sequence of Caldicellulosiruptor owensensis OL.</title>
        <authorList>
            <consortium name="US DOE Joint Genome Institute"/>
            <person name="Lucas S."/>
            <person name="Copeland A."/>
            <person name="Lapidus A."/>
            <person name="Cheng J.-F."/>
            <person name="Bruce D."/>
            <person name="Goodwin L."/>
            <person name="Pitluck S."/>
            <person name="Davenport K."/>
            <person name="Detter J.C."/>
            <person name="Han C."/>
            <person name="Tapia R."/>
            <person name="Land M."/>
            <person name="Hauser L."/>
            <person name="Chang Y.-J."/>
            <person name="Jeffries C."/>
            <person name="Kyrpides N."/>
            <person name="Ivanova N."/>
            <person name="Mikhailova N."/>
            <person name="Blumer-Schuette S.E."/>
            <person name="Kelly R.M."/>
            <person name="Woyke T."/>
        </authorList>
    </citation>
    <scope>NUCLEOTIDE SEQUENCE</scope>
    <source>
        <strain>OL</strain>
    </source>
</reference>
<dbReference type="GO" id="GO:0016836">
    <property type="term" value="F:hydro-lyase activity"/>
    <property type="evidence" value="ECO:0007669"/>
    <property type="project" value="InterPro"/>
</dbReference>
<sequence length="187" mass="20717">MNRIFVPLQNPEEIKSLRCGQEVLVSGKLFVARDAAHKRIFEMIKEGREIPIDFKNGAIYYMGPCPEKPGEIIGPCGPTTAGRMDVFTPMMLELGIKVLIGKGKRNEAVKEAIKKHGSIYLATFGGAAVLIQSCVKSQRIVMFEDLGAEAIREIEVESLPCIVAIDSQGEDIYEIGPRKYAQDFRKS</sequence>
<dbReference type="HOGENOM" id="CLU_098588_2_0_9"/>
<dbReference type="KEGG" id="cow:Calow_0366"/>
<dbReference type="eggNOG" id="COG1838">
    <property type="taxonomic scope" value="Bacteria"/>
</dbReference>
<dbReference type="Gene3D" id="3.20.130.10">
    <property type="entry name" value="Fe-S hydro-lyase, tartrate dehydratase beta-type, catalytic domain"/>
    <property type="match status" value="1"/>
</dbReference>
<proteinExistence type="inferred from homology"/>
<dbReference type="PANTHER" id="PTHR43351:SF2">
    <property type="entry name" value="L(+)-TARTRATE DEHYDRATASE SUBUNIT BETA-RELATED"/>
    <property type="match status" value="1"/>
</dbReference>
<evidence type="ECO:0000313" key="5">
    <source>
        <dbReference type="Proteomes" id="UP000006889"/>
    </source>
</evidence>
<evidence type="ECO:0000259" key="3">
    <source>
        <dbReference type="Pfam" id="PF05683"/>
    </source>
</evidence>
<evidence type="ECO:0000256" key="1">
    <source>
        <dbReference type="ARBA" id="ARBA00008876"/>
    </source>
</evidence>
<evidence type="ECO:0000256" key="2">
    <source>
        <dbReference type="ARBA" id="ARBA00023239"/>
    </source>
</evidence>
<gene>
    <name evidence="4" type="ordered locus">Calow_0366</name>
</gene>
<dbReference type="RefSeq" id="WP_013411365.1">
    <property type="nucleotide sequence ID" value="NC_014657.1"/>
</dbReference>
<accession>E4Q3J3</accession>
<dbReference type="STRING" id="632518.Calow_0366"/>
<protein>
    <submittedName>
        <fullName evidence="4">Hydro-lyase, Fe-S type, tartrate/fumarate subfamily, beta subunit</fullName>
    </submittedName>
</protein>
<dbReference type="OrthoDB" id="9798978at2"/>
<dbReference type="EMBL" id="CP002216">
    <property type="protein sequence ID" value="ADQ03953.1"/>
    <property type="molecule type" value="Genomic_DNA"/>
</dbReference>
<keyword evidence="5" id="KW-1185">Reference proteome</keyword>
<dbReference type="AlphaFoldDB" id="E4Q3J3"/>
<dbReference type="PANTHER" id="PTHR43351">
    <property type="entry name" value="L(+)-TARTRATE DEHYDRATASE SUBUNIT BETA"/>
    <property type="match status" value="1"/>
</dbReference>
<evidence type="ECO:0000313" key="4">
    <source>
        <dbReference type="EMBL" id="ADQ03953.1"/>
    </source>
</evidence>
<dbReference type="Proteomes" id="UP000006889">
    <property type="component" value="Chromosome"/>
</dbReference>
<dbReference type="InterPro" id="IPR004647">
    <property type="entry name" value="Fe-S_hydro-lyase_TtdB-typ_cat"/>
</dbReference>
<reference evidence="4 5" key="2">
    <citation type="journal article" date="2011" name="J. Bacteriol.">
        <title>Complete genome sequences for the anaerobic, extremely thermophilic plant biomass-degrading bacteria Caldicellulosiruptor hydrothermalis, Caldicellulosiruptor kristjanssonii, Caldicellulosiruptor kronotskyensis, Caldicellulosiruptor owensenis, and Caldicellulosiruptor lactoaceticus.</title>
        <authorList>
            <person name="Blumer-Schuette S.E."/>
            <person name="Ozdemir I."/>
            <person name="Mistry D."/>
            <person name="Lucas S."/>
            <person name="Lapidus A."/>
            <person name="Cheng J.F."/>
            <person name="Goodwin L.A."/>
            <person name="Pitluck S."/>
            <person name="Land M.L."/>
            <person name="Hauser L.J."/>
            <person name="Woyke T."/>
            <person name="Mikhailova N."/>
            <person name="Pati A."/>
            <person name="Kyrpides N.C."/>
            <person name="Ivanova N."/>
            <person name="Detter J.C."/>
            <person name="Walston-Davenport K."/>
            <person name="Han S."/>
            <person name="Adams M.W."/>
            <person name="Kelly R.M."/>
        </authorList>
    </citation>
    <scope>NUCLEOTIDE SEQUENCE [LARGE SCALE GENOMIC DNA]</scope>
    <source>
        <strain evidence="5">ATCC 700167 / DSM 13100 / OL</strain>
    </source>
</reference>
<organism evidence="4 5">
    <name type="scientific">Caldicellulosiruptor owensensis (strain ATCC 700167 / DSM 13100 / OL)</name>
    <dbReference type="NCBI Taxonomy" id="632518"/>
    <lineage>
        <taxon>Bacteria</taxon>
        <taxon>Bacillati</taxon>
        <taxon>Bacillota</taxon>
        <taxon>Bacillota incertae sedis</taxon>
        <taxon>Caldicellulosiruptorales</taxon>
        <taxon>Caldicellulosiruptoraceae</taxon>
        <taxon>Caldicellulosiruptor</taxon>
    </lineage>
</organism>
<dbReference type="Pfam" id="PF05683">
    <property type="entry name" value="Fumerase_C"/>
    <property type="match status" value="1"/>
</dbReference>
<dbReference type="InterPro" id="IPR036660">
    <property type="entry name" value="Fe-S_hydroAse_TtdB_cat_sf"/>
</dbReference>
<comment type="similarity">
    <text evidence="1">Belongs to the class-I fumarase family.</text>
</comment>
<feature type="domain" description="Fe-S hydro-lyase tartrate dehydratase beta-type catalytic" evidence="3">
    <location>
        <begin position="11"/>
        <end position="174"/>
    </location>
</feature>
<dbReference type="NCBIfam" id="TIGR00723">
    <property type="entry name" value="ttdB_fumA_fumB"/>
    <property type="match status" value="1"/>
</dbReference>
<name>E4Q3J3_CALOW</name>